<dbReference type="InterPro" id="IPR029028">
    <property type="entry name" value="Alpha/beta_knot_MTases"/>
</dbReference>
<dbReference type="Pfam" id="PF03587">
    <property type="entry name" value="EMG1"/>
    <property type="match status" value="1"/>
</dbReference>
<dbReference type="CDD" id="cd18088">
    <property type="entry name" value="Nep1-like"/>
    <property type="match status" value="1"/>
</dbReference>
<keyword evidence="11" id="KW-1185">Reference proteome</keyword>
<dbReference type="GO" id="GO:0019843">
    <property type="term" value="F:rRNA binding"/>
    <property type="evidence" value="ECO:0007669"/>
    <property type="project" value="UniProtKB-UniRule"/>
</dbReference>
<protein>
    <recommendedName>
        <fullName evidence="9">Ribosomal RNA small subunit methyltransferase Nep1</fullName>
        <ecNumber evidence="9">2.1.1.-</ecNumber>
    </recommendedName>
    <alternativeName>
        <fullName evidence="9">16S rRNA (pseudouridine-N1-)-methyltransferase Nep1</fullName>
    </alternativeName>
</protein>
<evidence type="ECO:0000256" key="9">
    <source>
        <dbReference type="HAMAP-Rule" id="MF_00554"/>
    </source>
</evidence>
<evidence type="ECO:0000256" key="7">
    <source>
        <dbReference type="ARBA" id="ARBA00022730"/>
    </source>
</evidence>
<dbReference type="InterPro" id="IPR029026">
    <property type="entry name" value="tRNA_m1G_MTases_N"/>
</dbReference>
<keyword evidence="7 9" id="KW-0699">rRNA-binding</keyword>
<dbReference type="STRING" id="926571.NVIE_024380"/>
<dbReference type="SUPFAM" id="SSF75217">
    <property type="entry name" value="alpha/beta knot"/>
    <property type="match status" value="1"/>
</dbReference>
<dbReference type="InterPro" id="IPR023503">
    <property type="entry name" value="Ribosome_NEP1_arc"/>
</dbReference>
<feature type="site" description="Stabilizes Arg-xx" evidence="9">
    <location>
        <position position="58"/>
    </location>
</feature>
<comment type="subunit">
    <text evidence="9">Homodimer.</text>
</comment>
<evidence type="ECO:0000256" key="3">
    <source>
        <dbReference type="ARBA" id="ARBA00022552"/>
    </source>
</evidence>
<dbReference type="GO" id="GO:0070037">
    <property type="term" value="F:rRNA (pseudouridine) methyltransferase activity"/>
    <property type="evidence" value="ECO:0007669"/>
    <property type="project" value="UniProtKB-UniRule"/>
</dbReference>
<keyword evidence="3 9" id="KW-0698">rRNA processing</keyword>
<dbReference type="HOGENOM" id="CLU_055846_1_3_2"/>
<dbReference type="EC" id="2.1.1.-" evidence="9"/>
<keyword evidence="5 9" id="KW-0808">Transferase</keyword>
<dbReference type="InterPro" id="IPR005304">
    <property type="entry name" value="Rbsml_bgen_MeTrfase_EMG1/NEP1"/>
</dbReference>
<comment type="similarity">
    <text evidence="1 9">Belongs to the class IV-like SAM-binding methyltransferase superfamily. RNA methyltransferase NEP1 family.</text>
</comment>
<feature type="site" description="Interaction with substrate rRNA" evidence="9">
    <location>
        <position position="56"/>
    </location>
</feature>
<dbReference type="EMBL" id="CP007536">
    <property type="protein sequence ID" value="AIC16703.1"/>
    <property type="molecule type" value="Genomic_DNA"/>
</dbReference>
<proteinExistence type="inferred from homology"/>
<evidence type="ECO:0000313" key="11">
    <source>
        <dbReference type="Proteomes" id="UP000027093"/>
    </source>
</evidence>
<evidence type="ECO:0000313" key="10">
    <source>
        <dbReference type="EMBL" id="AIC16703.1"/>
    </source>
</evidence>
<feature type="binding site" evidence="9">
    <location>
        <position position="175"/>
    </location>
    <ligand>
        <name>S-adenosyl-L-methionine</name>
        <dbReference type="ChEBI" id="CHEBI:59789"/>
    </ligand>
</feature>
<comment type="catalytic activity">
    <reaction evidence="9">
        <text>a pseudouridine in rRNA + S-adenosyl-L-methionine = an N(1)-methylpseudouridine in rRNA + S-adenosyl-L-homocysteine + H(+)</text>
        <dbReference type="Rhea" id="RHEA:46696"/>
        <dbReference type="Rhea" id="RHEA-COMP:11634"/>
        <dbReference type="Rhea" id="RHEA-COMP:13933"/>
        <dbReference type="ChEBI" id="CHEBI:15378"/>
        <dbReference type="ChEBI" id="CHEBI:57856"/>
        <dbReference type="ChEBI" id="CHEBI:59789"/>
        <dbReference type="ChEBI" id="CHEBI:65314"/>
        <dbReference type="ChEBI" id="CHEBI:74890"/>
    </reaction>
</comment>
<keyword evidence="4 9" id="KW-0489">Methyltransferase</keyword>
<evidence type="ECO:0000256" key="5">
    <source>
        <dbReference type="ARBA" id="ARBA00022679"/>
    </source>
</evidence>
<feature type="binding site" evidence="9">
    <location>
        <begin position="196"/>
        <end position="201"/>
    </location>
    <ligand>
        <name>S-adenosyl-L-methionine</name>
        <dbReference type="ChEBI" id="CHEBI:59789"/>
    </ligand>
</feature>
<feature type="site" description="Interaction with substrate rRNA" evidence="9">
    <location>
        <position position="97"/>
    </location>
</feature>
<keyword evidence="6 9" id="KW-0949">S-adenosyl-L-methionine</keyword>
<dbReference type="Gene3D" id="3.40.1280.10">
    <property type="match status" value="1"/>
</dbReference>
<organism evidence="10 11">
    <name type="scientific">Nitrososphaera viennensis EN76</name>
    <dbReference type="NCBI Taxonomy" id="926571"/>
    <lineage>
        <taxon>Archaea</taxon>
        <taxon>Nitrososphaerota</taxon>
        <taxon>Nitrososphaeria</taxon>
        <taxon>Nitrososphaerales</taxon>
        <taxon>Nitrososphaeraceae</taxon>
        <taxon>Nitrososphaera</taxon>
    </lineage>
</organism>
<dbReference type="KEGG" id="nvn:NVIE_024380"/>
<comment type="function">
    <text evidence="9">Methyltransferase involved in ribosomal biogenesis. Specifically catalyzes the N1-methylation of the pseudouridine corresponding to position 914 in M.jannaschii 16S rRNA.</text>
</comment>
<name>A0A060HMJ0_9ARCH</name>
<evidence type="ECO:0000256" key="1">
    <source>
        <dbReference type="ARBA" id="ARBA00008115"/>
    </source>
</evidence>
<keyword evidence="8 9" id="KW-0694">RNA-binding</keyword>
<accession>A0A060HMJ0</accession>
<evidence type="ECO:0000256" key="8">
    <source>
        <dbReference type="ARBA" id="ARBA00022884"/>
    </source>
</evidence>
<feature type="site" description="Interaction with substrate rRNA" evidence="9">
    <location>
        <position position="104"/>
    </location>
</feature>
<sequence>MIAEAALECVPEEIAGHPAVSSRAKKLGRKAQETLLDRSYHHAAMKRLPDSWKRGRPDIVHFALMEALSTPLFIQGQLDVYVHTFGDMIISMAAGLRVPKSYFRFEGLMQGLFRDGVVKSDEGAVLMEMRKGTLADLIKEVKPGRVVGLSSAGVQSSAEQVVRKNYVDSCMFVIGGFPKGHFGDDTKALFNCTYSIEGMGLEAHVVIARILYECEKKNKREKPSQAA</sequence>
<evidence type="ECO:0000256" key="2">
    <source>
        <dbReference type="ARBA" id="ARBA00022517"/>
    </source>
</evidence>
<dbReference type="Proteomes" id="UP000027093">
    <property type="component" value="Chromosome"/>
</dbReference>
<dbReference type="GO" id="GO:0070475">
    <property type="term" value="P:rRNA base methylation"/>
    <property type="evidence" value="ECO:0007669"/>
    <property type="project" value="InterPro"/>
</dbReference>
<dbReference type="HAMAP" id="MF_00554">
    <property type="entry name" value="NEP1"/>
    <property type="match status" value="1"/>
</dbReference>
<feature type="site" description="Interaction with substrate rRNA" evidence="9">
    <location>
        <position position="100"/>
    </location>
</feature>
<evidence type="ECO:0000256" key="4">
    <source>
        <dbReference type="ARBA" id="ARBA00022603"/>
    </source>
</evidence>
<keyword evidence="2 9" id="KW-0690">Ribosome biogenesis</keyword>
<feature type="binding site" evidence="9">
    <location>
        <position position="180"/>
    </location>
    <ligand>
        <name>S-adenosyl-L-methionine</name>
        <dbReference type="ChEBI" id="CHEBI:59789"/>
    </ligand>
</feature>
<dbReference type="PANTHER" id="PTHR12636:SF5">
    <property type="entry name" value="RIBOSOMAL RNA SMALL SUBUNIT METHYLTRANSFERASE NEP1"/>
    <property type="match status" value="1"/>
</dbReference>
<evidence type="ECO:0000256" key="6">
    <source>
        <dbReference type="ARBA" id="ARBA00022691"/>
    </source>
</evidence>
<reference evidence="10 11" key="1">
    <citation type="journal article" date="2014" name="Int. J. Syst. Evol. Microbiol.">
        <title>Nitrososphaera viennensis gen. nov., sp. nov., an aerobic and mesophilic, ammonia-oxidizing archaeon from soil and a member of the archaeal phylum Thaumarchaeota.</title>
        <authorList>
            <person name="Stieglmeier M."/>
            <person name="Klingl A."/>
            <person name="Alves R.J."/>
            <person name="Rittmann S.K."/>
            <person name="Melcher M."/>
            <person name="Leisch N."/>
            <person name="Schleper C."/>
        </authorList>
    </citation>
    <scope>NUCLEOTIDE SEQUENCE [LARGE SCALE GENOMIC DNA]</scope>
    <source>
        <strain evidence="10">EN76</strain>
    </source>
</reference>
<dbReference type="PANTHER" id="PTHR12636">
    <property type="entry name" value="NEP1/MRA1"/>
    <property type="match status" value="1"/>
</dbReference>
<gene>
    <name evidence="9" type="primary">nep1</name>
    <name evidence="10" type="ORF">NVIE_024380</name>
</gene>
<dbReference type="AlphaFoldDB" id="A0A060HMJ0"/>